<dbReference type="EMBL" id="KB467898">
    <property type="protein sequence ID" value="PCH36794.1"/>
    <property type="molecule type" value="Genomic_DNA"/>
</dbReference>
<organism evidence="1 2">
    <name type="scientific">Wolfiporia cocos (strain MD-104)</name>
    <name type="common">Brown rot fungus</name>
    <dbReference type="NCBI Taxonomy" id="742152"/>
    <lineage>
        <taxon>Eukaryota</taxon>
        <taxon>Fungi</taxon>
        <taxon>Dikarya</taxon>
        <taxon>Basidiomycota</taxon>
        <taxon>Agaricomycotina</taxon>
        <taxon>Agaricomycetes</taxon>
        <taxon>Polyporales</taxon>
        <taxon>Phaeolaceae</taxon>
        <taxon>Wolfiporia</taxon>
    </lineage>
</organism>
<dbReference type="Proteomes" id="UP000218811">
    <property type="component" value="Unassembled WGS sequence"/>
</dbReference>
<accession>A0A2H3JJC0</accession>
<evidence type="ECO:0000313" key="2">
    <source>
        <dbReference type="Proteomes" id="UP000218811"/>
    </source>
</evidence>
<dbReference type="AlphaFoldDB" id="A0A2H3JJC0"/>
<proteinExistence type="predicted"/>
<sequence>MAFVSLSIHSYTRTSSQRRTANHMHETNAVHSLRTSSLIPMNAGHSPHLAGRGDAWAPDDMASDITAVHSFAALDPYSAHTLIYVGMLLRFTSRNAKATGVFFRDTSTPPTNGSYALSAIRVRSLERSIWRTAPHSSRTTRALQPYTP</sequence>
<gene>
    <name evidence="1" type="ORF">WOLCODRAFT_157484</name>
</gene>
<name>A0A2H3JJC0_WOLCO</name>
<protein>
    <submittedName>
        <fullName evidence="1">Uncharacterized protein</fullName>
    </submittedName>
</protein>
<keyword evidence="2" id="KW-1185">Reference proteome</keyword>
<reference evidence="1 2" key="1">
    <citation type="journal article" date="2012" name="Science">
        <title>The Paleozoic origin of enzymatic lignin decomposition reconstructed from 31 fungal genomes.</title>
        <authorList>
            <person name="Floudas D."/>
            <person name="Binder M."/>
            <person name="Riley R."/>
            <person name="Barry K."/>
            <person name="Blanchette R.A."/>
            <person name="Henrissat B."/>
            <person name="Martinez A.T."/>
            <person name="Otillar R."/>
            <person name="Spatafora J.W."/>
            <person name="Yadav J.S."/>
            <person name="Aerts A."/>
            <person name="Benoit I."/>
            <person name="Boyd A."/>
            <person name="Carlson A."/>
            <person name="Copeland A."/>
            <person name="Coutinho P.M."/>
            <person name="de Vries R.P."/>
            <person name="Ferreira P."/>
            <person name="Findley K."/>
            <person name="Foster B."/>
            <person name="Gaskell J."/>
            <person name="Glotzer D."/>
            <person name="Gorecki P."/>
            <person name="Heitman J."/>
            <person name="Hesse C."/>
            <person name="Hori C."/>
            <person name="Igarashi K."/>
            <person name="Jurgens J.A."/>
            <person name="Kallen N."/>
            <person name="Kersten P."/>
            <person name="Kohler A."/>
            <person name="Kuees U."/>
            <person name="Kumar T.K.A."/>
            <person name="Kuo A."/>
            <person name="LaButti K."/>
            <person name="Larrondo L.F."/>
            <person name="Lindquist E."/>
            <person name="Ling A."/>
            <person name="Lombard V."/>
            <person name="Lucas S."/>
            <person name="Lundell T."/>
            <person name="Martin R."/>
            <person name="McLaughlin D.J."/>
            <person name="Morgenstern I."/>
            <person name="Morin E."/>
            <person name="Murat C."/>
            <person name="Nagy L.G."/>
            <person name="Nolan M."/>
            <person name="Ohm R.A."/>
            <person name="Patyshakuliyeva A."/>
            <person name="Rokas A."/>
            <person name="Ruiz-Duenas F.J."/>
            <person name="Sabat G."/>
            <person name="Salamov A."/>
            <person name="Samejima M."/>
            <person name="Schmutz J."/>
            <person name="Slot J.C."/>
            <person name="St John F."/>
            <person name="Stenlid J."/>
            <person name="Sun H."/>
            <person name="Sun S."/>
            <person name="Syed K."/>
            <person name="Tsang A."/>
            <person name="Wiebenga A."/>
            <person name="Young D."/>
            <person name="Pisabarro A."/>
            <person name="Eastwood D.C."/>
            <person name="Martin F."/>
            <person name="Cullen D."/>
            <person name="Grigoriev I.V."/>
            <person name="Hibbett D.S."/>
        </authorList>
    </citation>
    <scope>NUCLEOTIDE SEQUENCE [LARGE SCALE GENOMIC DNA]</scope>
    <source>
        <strain evidence="1 2">MD-104</strain>
    </source>
</reference>
<evidence type="ECO:0000313" key="1">
    <source>
        <dbReference type="EMBL" id="PCH36794.1"/>
    </source>
</evidence>